<feature type="transmembrane region" description="Helical" evidence="1">
    <location>
        <begin position="37"/>
        <end position="68"/>
    </location>
</feature>
<reference evidence="3" key="1">
    <citation type="journal article" date="2014" name="Front. Microbiol.">
        <title>High frequency of phylogenetically diverse reductive dehalogenase-homologous genes in deep subseafloor sedimentary metagenomes.</title>
        <authorList>
            <person name="Kawai M."/>
            <person name="Futagami T."/>
            <person name="Toyoda A."/>
            <person name="Takaki Y."/>
            <person name="Nishi S."/>
            <person name="Hori S."/>
            <person name="Arai W."/>
            <person name="Tsubouchi T."/>
            <person name="Morono Y."/>
            <person name="Uchiyama I."/>
            <person name="Ito T."/>
            <person name="Fujiyama A."/>
            <person name="Inagaki F."/>
            <person name="Takami H."/>
        </authorList>
    </citation>
    <scope>NUCLEOTIDE SEQUENCE</scope>
    <source>
        <strain evidence="3">Expedition CK06-06</strain>
    </source>
</reference>
<feature type="transmembrane region" description="Helical" evidence="1">
    <location>
        <begin position="120"/>
        <end position="142"/>
    </location>
</feature>
<dbReference type="Gene3D" id="1.20.144.10">
    <property type="entry name" value="Phosphatidic acid phosphatase type 2/haloperoxidase"/>
    <property type="match status" value="2"/>
</dbReference>
<evidence type="ECO:0000256" key="1">
    <source>
        <dbReference type="SAM" id="Phobius"/>
    </source>
</evidence>
<protein>
    <recommendedName>
        <fullName evidence="2">Phosphatidic acid phosphatase type 2/haloperoxidase domain-containing protein</fullName>
    </recommendedName>
</protein>
<sequence length="224" mass="25463">MDIIFQWGLDFIVMIQQIDTPLLDSFFRAITSLGDELFYLLLFSFLLWCVDFYLGIRVGIIFLLSVYVNNGIKEIFQQPRPFEILPEIQKVQASGYGFPSGHAQSSLVVWGSIAYWKKQIWIRNLSVLLILLIGFSRIYLGVHFPTDILGGWLFGGLILGLSYFIFLKFKLDFIRGNMIFKIIGITLLPVILLQIQSSPDIISSVAALTGIGYGLLLSFLVYFN</sequence>
<accession>X1PUX3</accession>
<feature type="domain" description="Phosphatidic acid phosphatase type 2/haloperoxidase" evidence="2">
    <location>
        <begin position="53"/>
        <end position="163"/>
    </location>
</feature>
<dbReference type="EMBL" id="BARW01002770">
    <property type="protein sequence ID" value="GAI60002.1"/>
    <property type="molecule type" value="Genomic_DNA"/>
</dbReference>
<dbReference type="SMART" id="SM00014">
    <property type="entry name" value="acidPPc"/>
    <property type="match status" value="1"/>
</dbReference>
<proteinExistence type="predicted"/>
<keyword evidence="1" id="KW-0812">Transmembrane</keyword>
<dbReference type="PANTHER" id="PTHR14969:SF13">
    <property type="entry name" value="AT30094P"/>
    <property type="match status" value="1"/>
</dbReference>
<feature type="transmembrane region" description="Helical" evidence="1">
    <location>
        <begin position="178"/>
        <end position="195"/>
    </location>
</feature>
<comment type="caution">
    <text evidence="3">The sequence shown here is derived from an EMBL/GenBank/DDBJ whole genome shotgun (WGS) entry which is preliminary data.</text>
</comment>
<gene>
    <name evidence="3" type="ORF">S12H4_07489</name>
</gene>
<dbReference type="SUPFAM" id="SSF48317">
    <property type="entry name" value="Acid phosphatase/Vanadium-dependent haloperoxidase"/>
    <property type="match status" value="1"/>
</dbReference>
<dbReference type="Pfam" id="PF01569">
    <property type="entry name" value="PAP2"/>
    <property type="match status" value="1"/>
</dbReference>
<dbReference type="PANTHER" id="PTHR14969">
    <property type="entry name" value="SPHINGOSINE-1-PHOSPHATE PHOSPHOHYDROLASE"/>
    <property type="match status" value="1"/>
</dbReference>
<feature type="transmembrane region" description="Helical" evidence="1">
    <location>
        <begin position="148"/>
        <end position="166"/>
    </location>
</feature>
<organism evidence="3">
    <name type="scientific">marine sediment metagenome</name>
    <dbReference type="NCBI Taxonomy" id="412755"/>
    <lineage>
        <taxon>unclassified sequences</taxon>
        <taxon>metagenomes</taxon>
        <taxon>ecological metagenomes</taxon>
    </lineage>
</organism>
<dbReference type="AlphaFoldDB" id="X1PUX3"/>
<evidence type="ECO:0000313" key="3">
    <source>
        <dbReference type="EMBL" id="GAI60002.1"/>
    </source>
</evidence>
<evidence type="ECO:0000259" key="2">
    <source>
        <dbReference type="SMART" id="SM00014"/>
    </source>
</evidence>
<dbReference type="InterPro" id="IPR036938">
    <property type="entry name" value="PAP2/HPO_sf"/>
</dbReference>
<keyword evidence="1" id="KW-1133">Transmembrane helix</keyword>
<dbReference type="InterPro" id="IPR000326">
    <property type="entry name" value="PAP2/HPO"/>
</dbReference>
<feature type="transmembrane region" description="Helical" evidence="1">
    <location>
        <begin position="201"/>
        <end position="223"/>
    </location>
</feature>
<keyword evidence="1" id="KW-0472">Membrane</keyword>
<name>X1PUX3_9ZZZZ</name>